<dbReference type="InterPro" id="IPR000620">
    <property type="entry name" value="EamA_dom"/>
</dbReference>
<dbReference type="PANTHER" id="PTHR32322">
    <property type="entry name" value="INNER MEMBRANE TRANSPORTER"/>
    <property type="match status" value="1"/>
</dbReference>
<gene>
    <name evidence="9" type="ORF">Ga0061065_11286</name>
</gene>
<protein>
    <submittedName>
        <fullName evidence="9">EamA-like transporter family</fullName>
    </submittedName>
</protein>
<feature type="transmembrane region" description="Helical" evidence="6">
    <location>
        <begin position="126"/>
        <end position="143"/>
    </location>
</feature>
<keyword evidence="4 6" id="KW-1133">Transmembrane helix</keyword>
<evidence type="ECO:0000313" key="10">
    <source>
        <dbReference type="Proteomes" id="UP000182769"/>
    </source>
</evidence>
<feature type="transmembrane region" description="Helical" evidence="6">
    <location>
        <begin position="246"/>
        <end position="263"/>
    </location>
</feature>
<evidence type="ECO:0000256" key="7">
    <source>
        <dbReference type="SAM" id="SignalP"/>
    </source>
</evidence>
<dbReference type="PANTHER" id="PTHR32322:SF18">
    <property type="entry name" value="S-ADENOSYLMETHIONINE_S-ADENOSYLHOMOCYSTEINE TRANSPORTER"/>
    <property type="match status" value="1"/>
</dbReference>
<keyword evidence="3 6" id="KW-0812">Transmembrane</keyword>
<evidence type="ECO:0000259" key="8">
    <source>
        <dbReference type="Pfam" id="PF00892"/>
    </source>
</evidence>
<feature type="transmembrane region" description="Helical" evidence="6">
    <location>
        <begin position="32"/>
        <end position="52"/>
    </location>
</feature>
<evidence type="ECO:0000256" key="1">
    <source>
        <dbReference type="ARBA" id="ARBA00004651"/>
    </source>
</evidence>
<proteinExistence type="predicted"/>
<feature type="transmembrane region" description="Helical" evidence="6">
    <location>
        <begin position="215"/>
        <end position="234"/>
    </location>
</feature>
<dbReference type="AlphaFoldDB" id="A0A0K6IQY1"/>
<evidence type="ECO:0000256" key="4">
    <source>
        <dbReference type="ARBA" id="ARBA00022989"/>
    </source>
</evidence>
<evidence type="ECO:0000256" key="3">
    <source>
        <dbReference type="ARBA" id="ARBA00022692"/>
    </source>
</evidence>
<evidence type="ECO:0000313" key="9">
    <source>
        <dbReference type="EMBL" id="CUB05712.1"/>
    </source>
</evidence>
<evidence type="ECO:0000256" key="6">
    <source>
        <dbReference type="SAM" id="Phobius"/>
    </source>
</evidence>
<feature type="transmembrane region" description="Helical" evidence="6">
    <location>
        <begin position="269"/>
        <end position="289"/>
    </location>
</feature>
<feature type="transmembrane region" description="Helical" evidence="6">
    <location>
        <begin position="155"/>
        <end position="171"/>
    </location>
</feature>
<feature type="domain" description="EamA" evidence="8">
    <location>
        <begin position="3"/>
        <end position="139"/>
    </location>
</feature>
<dbReference type="STRING" id="1137284.GCA_001418205_03146"/>
<keyword evidence="2" id="KW-1003">Cell membrane</keyword>
<dbReference type="Proteomes" id="UP000182769">
    <property type="component" value="Unassembled WGS sequence"/>
</dbReference>
<feature type="transmembrane region" description="Helical" evidence="6">
    <location>
        <begin position="97"/>
        <end position="117"/>
    </location>
</feature>
<accession>A0A0K6IQY1</accession>
<dbReference type="InterPro" id="IPR050638">
    <property type="entry name" value="AA-Vitamin_Transporters"/>
</dbReference>
<dbReference type="InterPro" id="IPR037185">
    <property type="entry name" value="EmrE-like"/>
</dbReference>
<dbReference type="Pfam" id="PF00892">
    <property type="entry name" value="EamA"/>
    <property type="match status" value="1"/>
</dbReference>
<keyword evidence="7" id="KW-0732">Signal</keyword>
<feature type="transmembrane region" description="Helical" evidence="6">
    <location>
        <begin position="73"/>
        <end position="91"/>
    </location>
</feature>
<dbReference type="EMBL" id="CYHG01000012">
    <property type="protein sequence ID" value="CUB05712.1"/>
    <property type="molecule type" value="Genomic_DNA"/>
</dbReference>
<keyword evidence="5 6" id="KW-0472">Membrane</keyword>
<sequence length="298" mass="33482">MQSIFAALIWAWLMASSFVVSAHVTPYASPLATTGLRFLMALLLMTPIYYCLPKQPQDSLSRVFQSTSLTFKYLVISGTLVGFFIGLFSALKTTSSLNTSVIYTFVPLFGAALMLFFGQRTSYQHWLGYMMGSAGAISVLVFTREGALTWHSGDGIYFIACGLLAFHVISVQRWGRQVTAFFGAYRIMLFGSIWLLPITLIWGDLGSVAWQNAQFWRFLFYLTVFTTLLTFVLQQRVIRCGGASRLLAFSYTIPIWVAVYQATQNQVMMLYSYGFIIGSCMVLVALILIDCQPRQQLE</sequence>
<feature type="signal peptide" evidence="7">
    <location>
        <begin position="1"/>
        <end position="22"/>
    </location>
</feature>
<keyword evidence="10" id="KW-1185">Reference proteome</keyword>
<evidence type="ECO:0000256" key="5">
    <source>
        <dbReference type="ARBA" id="ARBA00023136"/>
    </source>
</evidence>
<feature type="transmembrane region" description="Helical" evidence="6">
    <location>
        <begin position="183"/>
        <end position="203"/>
    </location>
</feature>
<dbReference type="GO" id="GO:0005886">
    <property type="term" value="C:plasma membrane"/>
    <property type="evidence" value="ECO:0007669"/>
    <property type="project" value="UniProtKB-SubCell"/>
</dbReference>
<name>A0A0K6IQY1_9GAMM</name>
<dbReference type="RefSeq" id="WP_055464179.1">
    <property type="nucleotide sequence ID" value="NZ_CYHG01000012.1"/>
</dbReference>
<feature type="chain" id="PRO_5005505753" evidence="7">
    <location>
        <begin position="23"/>
        <end position="298"/>
    </location>
</feature>
<reference evidence="10" key="1">
    <citation type="submission" date="2015-08" db="EMBL/GenBank/DDBJ databases">
        <authorList>
            <person name="Varghese N."/>
        </authorList>
    </citation>
    <scope>NUCLEOTIDE SEQUENCE [LARGE SCALE GENOMIC DNA]</scope>
    <source>
        <strain evidence="10">JCM 18476</strain>
    </source>
</reference>
<comment type="subcellular location">
    <subcellularLocation>
        <location evidence="1">Cell membrane</location>
        <topology evidence="1">Multi-pass membrane protein</topology>
    </subcellularLocation>
</comment>
<organism evidence="9 10">
    <name type="scientific">Marinomonas fungiae</name>
    <dbReference type="NCBI Taxonomy" id="1137284"/>
    <lineage>
        <taxon>Bacteria</taxon>
        <taxon>Pseudomonadati</taxon>
        <taxon>Pseudomonadota</taxon>
        <taxon>Gammaproteobacteria</taxon>
        <taxon>Oceanospirillales</taxon>
        <taxon>Oceanospirillaceae</taxon>
        <taxon>Marinomonas</taxon>
    </lineage>
</organism>
<dbReference type="OrthoDB" id="6101414at2"/>
<evidence type="ECO:0000256" key="2">
    <source>
        <dbReference type="ARBA" id="ARBA00022475"/>
    </source>
</evidence>
<dbReference type="SUPFAM" id="SSF103481">
    <property type="entry name" value="Multidrug resistance efflux transporter EmrE"/>
    <property type="match status" value="1"/>
</dbReference>